<name>A0A5J6WKX7_MORMI</name>
<accession>A0A5J6WKX7</accession>
<proteinExistence type="predicted"/>
<evidence type="ECO:0000313" key="2">
    <source>
        <dbReference type="EMBL" id="QFI37082.1"/>
    </source>
</evidence>
<evidence type="ECO:0000256" key="1">
    <source>
        <dbReference type="SAM" id="SignalP"/>
    </source>
</evidence>
<dbReference type="AlphaFoldDB" id="A0A5J6WKX7"/>
<gene>
    <name evidence="2" type="ORF">FR932_04190</name>
</gene>
<dbReference type="RefSeq" id="WP_019439305.1">
    <property type="nucleotide sequence ID" value="NZ_ALOE01000001.1"/>
</dbReference>
<dbReference type="EMBL" id="CP044399">
    <property type="protein sequence ID" value="QFI37082.1"/>
    <property type="molecule type" value="Genomic_DNA"/>
</dbReference>
<evidence type="ECO:0008006" key="4">
    <source>
        <dbReference type="Google" id="ProtNLM"/>
    </source>
</evidence>
<dbReference type="OrthoDB" id="6400666at2"/>
<keyword evidence="1" id="KW-0732">Signal</keyword>
<reference evidence="2 3" key="1">
    <citation type="submission" date="2019-09" db="EMBL/GenBank/DDBJ databases">
        <title>Hybrid Assembly of the complete Genome of the Deep-Sea Bacterium Moritella marina from long Nanopore and Illumina reads.</title>
        <authorList>
            <person name="Magin S."/>
            <person name="Georgoulis A."/>
            <person name="Papadimitriou K."/>
            <person name="Iliakis G."/>
            <person name="Vorgias C.E."/>
        </authorList>
    </citation>
    <scope>NUCLEOTIDE SEQUENCE [LARGE SCALE GENOMIC DNA]</scope>
    <source>
        <strain evidence="2 3">MP-1</strain>
    </source>
</reference>
<evidence type="ECO:0000313" key="3">
    <source>
        <dbReference type="Proteomes" id="UP000327424"/>
    </source>
</evidence>
<feature type="chain" id="PRO_5023879558" description="Porin" evidence="1">
    <location>
        <begin position="23"/>
        <end position="254"/>
    </location>
</feature>
<dbReference type="KEGG" id="mmaa:FR932_04190"/>
<feature type="signal peptide" evidence="1">
    <location>
        <begin position="1"/>
        <end position="22"/>
    </location>
</feature>
<keyword evidence="3" id="KW-1185">Reference proteome</keyword>
<organism evidence="2 3">
    <name type="scientific">Moritella marina ATCC 15381</name>
    <dbReference type="NCBI Taxonomy" id="1202962"/>
    <lineage>
        <taxon>Bacteria</taxon>
        <taxon>Pseudomonadati</taxon>
        <taxon>Pseudomonadota</taxon>
        <taxon>Gammaproteobacteria</taxon>
        <taxon>Alteromonadales</taxon>
        <taxon>Moritellaceae</taxon>
        <taxon>Moritella</taxon>
    </lineage>
</organism>
<dbReference type="Proteomes" id="UP000327424">
    <property type="component" value="Chromosome"/>
</dbReference>
<sequence length="254" mass="29050">MKMTLPKTLLALSLFQPLAAFATETKNEPDLADLTKVSTALTLVVKDDSSGVFSMEVSGKYSADVSYMLHAEGEWNDKQEYSASRYQFYNVMNTGVSFAPKAGVSYDYFRIYEDNDYLDVDMHAIGFVSLIPISKSWKINLFPQVTYLDATFDFKQNGVRSTLGTMLAAYLSKYVGDNGSYFMLFPEYYKVSGEGVEYEKQNINLSWGSTITDDKKWWYILQYSHTEEELSLDGMSDGLVKNDIFKLKIRRFFF</sequence>
<protein>
    <recommendedName>
        <fullName evidence="4">Porin</fullName>
    </recommendedName>
</protein>